<keyword evidence="2" id="KW-0997">Cell inner membrane</keyword>
<evidence type="ECO:0000313" key="6">
    <source>
        <dbReference type="EMBL" id="VFK44486.1"/>
    </source>
</evidence>
<organism evidence="6">
    <name type="scientific">Candidatus Kentrum sp. TC</name>
    <dbReference type="NCBI Taxonomy" id="2126339"/>
    <lineage>
        <taxon>Bacteria</taxon>
        <taxon>Pseudomonadati</taxon>
        <taxon>Pseudomonadota</taxon>
        <taxon>Gammaproteobacteria</taxon>
        <taxon>Candidatus Kentrum</taxon>
    </lineage>
</organism>
<gene>
    <name evidence="6" type="ORF">BECKTC1821E_GA0114239_10367</name>
</gene>
<reference evidence="6" key="1">
    <citation type="submission" date="2019-02" db="EMBL/GenBank/DDBJ databases">
        <authorList>
            <person name="Gruber-Vodicka R. H."/>
            <person name="Seah K. B. B."/>
        </authorList>
    </citation>
    <scope>NUCLEOTIDE SEQUENCE</scope>
    <source>
        <strain evidence="6">BECK_BZ125</strain>
    </source>
</reference>
<evidence type="ECO:0000256" key="5">
    <source>
        <dbReference type="ARBA" id="ARBA00023136"/>
    </source>
</evidence>
<sequence>MIRRWLLPFALLVLLLGSSWLIEKLVPDTARREGDASREKSDYSIDNFTTTSVNEMGRAEYRLKAKHMVHYPVSDTRELDEPYLIFFDAEQRDRSQKIPIDRGDIPPTYPAWHVESERGRILGKGRDEVVFLLGKVRMWKNNEAGEMEIEVHTRDLRVLPDTNYGDTGEAVLIRTAASETRSIGMRARIKPNYIELLSRVETIYEKPSRQ</sequence>
<dbReference type="GO" id="GO:0017089">
    <property type="term" value="F:glycolipid transfer activity"/>
    <property type="evidence" value="ECO:0007669"/>
    <property type="project" value="TreeGrafter"/>
</dbReference>
<name>A0A450YSK3_9GAMM</name>
<dbReference type="GO" id="GO:0015221">
    <property type="term" value="F:lipopolysaccharide transmembrane transporter activity"/>
    <property type="evidence" value="ECO:0007669"/>
    <property type="project" value="InterPro"/>
</dbReference>
<keyword evidence="3" id="KW-0812">Transmembrane</keyword>
<dbReference type="Gene3D" id="2.60.450.10">
    <property type="entry name" value="Lipopolysaccharide (LPS) transport protein A like domain"/>
    <property type="match status" value="1"/>
</dbReference>
<dbReference type="InterPro" id="IPR026265">
    <property type="entry name" value="LptC"/>
</dbReference>
<dbReference type="GO" id="GO:0030288">
    <property type="term" value="C:outer membrane-bounded periplasmic space"/>
    <property type="evidence" value="ECO:0007669"/>
    <property type="project" value="TreeGrafter"/>
</dbReference>
<proteinExistence type="predicted"/>
<dbReference type="Pfam" id="PF06835">
    <property type="entry name" value="LptC"/>
    <property type="match status" value="1"/>
</dbReference>
<dbReference type="NCBIfam" id="TIGR04409">
    <property type="entry name" value="LptC_YrbK"/>
    <property type="match status" value="1"/>
</dbReference>
<dbReference type="EMBL" id="CAADFT010000036">
    <property type="protein sequence ID" value="VFK44486.1"/>
    <property type="molecule type" value="Genomic_DNA"/>
</dbReference>
<dbReference type="PANTHER" id="PTHR37481">
    <property type="entry name" value="LIPOPOLYSACCHARIDE EXPORT SYSTEM PROTEIN LPTC"/>
    <property type="match status" value="1"/>
</dbReference>
<evidence type="ECO:0000256" key="4">
    <source>
        <dbReference type="ARBA" id="ARBA00022989"/>
    </source>
</evidence>
<keyword evidence="4" id="KW-1133">Transmembrane helix</keyword>
<dbReference type="AlphaFoldDB" id="A0A450YSK3"/>
<dbReference type="InterPro" id="IPR010664">
    <property type="entry name" value="LipoPS_assembly_LptC-rel"/>
</dbReference>
<accession>A0A450YSK3</accession>
<evidence type="ECO:0000256" key="2">
    <source>
        <dbReference type="ARBA" id="ARBA00022519"/>
    </source>
</evidence>
<protein>
    <submittedName>
        <fullName evidence="6">LPS export ABC transporter protein LptC</fullName>
    </submittedName>
</protein>
<dbReference type="InterPro" id="IPR052363">
    <property type="entry name" value="LPS_export_LptC"/>
</dbReference>
<evidence type="ECO:0000256" key="1">
    <source>
        <dbReference type="ARBA" id="ARBA00022475"/>
    </source>
</evidence>
<dbReference type="PANTHER" id="PTHR37481:SF1">
    <property type="entry name" value="LIPOPOLYSACCHARIDE EXPORT SYSTEM PROTEIN LPTC"/>
    <property type="match status" value="1"/>
</dbReference>
<dbReference type="GO" id="GO:0005886">
    <property type="term" value="C:plasma membrane"/>
    <property type="evidence" value="ECO:0007669"/>
    <property type="project" value="InterPro"/>
</dbReference>
<evidence type="ECO:0000256" key="3">
    <source>
        <dbReference type="ARBA" id="ARBA00022692"/>
    </source>
</evidence>
<keyword evidence="1" id="KW-1003">Cell membrane</keyword>
<keyword evidence="5" id="KW-0472">Membrane</keyword>